<dbReference type="AlphaFoldDB" id="T1A7B4"/>
<protein>
    <submittedName>
        <fullName evidence="1">HNH endonuclease</fullName>
    </submittedName>
</protein>
<evidence type="ECO:0000313" key="1">
    <source>
        <dbReference type="EMBL" id="EQD52763.1"/>
    </source>
</evidence>
<reference evidence="1" key="2">
    <citation type="journal article" date="2014" name="ISME J.">
        <title>Microbial stratification in low pH oxic and suboxic macroscopic growths along an acid mine drainage.</title>
        <authorList>
            <person name="Mendez-Garcia C."/>
            <person name="Mesa V."/>
            <person name="Sprenger R.R."/>
            <person name="Richter M."/>
            <person name="Diez M.S."/>
            <person name="Solano J."/>
            <person name="Bargiela R."/>
            <person name="Golyshina O.V."/>
            <person name="Manteca A."/>
            <person name="Ramos J.L."/>
            <person name="Gallego J.R."/>
            <person name="Llorente I."/>
            <person name="Martins Dos Santos V.A."/>
            <person name="Jensen O.N."/>
            <person name="Pelaez A.I."/>
            <person name="Sanchez J."/>
            <person name="Ferrer M."/>
        </authorList>
    </citation>
    <scope>NUCLEOTIDE SEQUENCE</scope>
</reference>
<comment type="caution">
    <text evidence="1">The sequence shown here is derived from an EMBL/GenBank/DDBJ whole genome shotgun (WGS) entry which is preliminary data.</text>
</comment>
<keyword evidence="1" id="KW-0378">Hydrolase</keyword>
<keyword evidence="1" id="KW-0255">Endonuclease</keyword>
<feature type="non-terminal residue" evidence="1">
    <location>
        <position position="1"/>
    </location>
</feature>
<name>T1A7B4_9ZZZZ</name>
<reference evidence="1" key="1">
    <citation type="submission" date="2013-08" db="EMBL/GenBank/DDBJ databases">
        <authorList>
            <person name="Mendez C."/>
            <person name="Richter M."/>
            <person name="Ferrer M."/>
            <person name="Sanchez J."/>
        </authorList>
    </citation>
    <scope>NUCLEOTIDE SEQUENCE</scope>
</reference>
<sequence length="63" mass="7185">NVVACCRRCNTRKEDRLLEEAGFSLTRQPRAPRSRLWLMAVSGEVQEEWVPYVAPVLEQAVAV</sequence>
<dbReference type="GO" id="GO:0004519">
    <property type="term" value="F:endonuclease activity"/>
    <property type="evidence" value="ECO:0007669"/>
    <property type="project" value="UniProtKB-KW"/>
</dbReference>
<accession>T1A7B4</accession>
<dbReference type="EMBL" id="AUZZ01004548">
    <property type="protein sequence ID" value="EQD52763.1"/>
    <property type="molecule type" value="Genomic_DNA"/>
</dbReference>
<gene>
    <name evidence="1" type="ORF">B2A_06428</name>
</gene>
<organism evidence="1">
    <name type="scientific">mine drainage metagenome</name>
    <dbReference type="NCBI Taxonomy" id="410659"/>
    <lineage>
        <taxon>unclassified sequences</taxon>
        <taxon>metagenomes</taxon>
        <taxon>ecological metagenomes</taxon>
    </lineage>
</organism>
<proteinExistence type="predicted"/>
<keyword evidence="1" id="KW-0540">Nuclease</keyword>